<reference evidence="2 3" key="1">
    <citation type="journal article" date="2017" name="Mol. Biol. Evol.">
        <title>The 4-celled Tetrabaena socialis nuclear genome reveals the essential components for genetic control of cell number at the origin of multicellularity in the volvocine lineage.</title>
        <authorList>
            <person name="Featherston J."/>
            <person name="Arakaki Y."/>
            <person name="Hanschen E.R."/>
            <person name="Ferris P.J."/>
            <person name="Michod R.E."/>
            <person name="Olson B.J.S.C."/>
            <person name="Nozaki H."/>
            <person name="Durand P.M."/>
        </authorList>
    </citation>
    <scope>NUCLEOTIDE SEQUENCE [LARGE SCALE GENOMIC DNA]</scope>
    <source>
        <strain evidence="2 3">NIES-571</strain>
    </source>
</reference>
<protein>
    <submittedName>
        <fullName evidence="2">Uncharacterized protein</fullName>
    </submittedName>
</protein>
<accession>A0A2J7ZX04</accession>
<organism evidence="2 3">
    <name type="scientific">Tetrabaena socialis</name>
    <dbReference type="NCBI Taxonomy" id="47790"/>
    <lineage>
        <taxon>Eukaryota</taxon>
        <taxon>Viridiplantae</taxon>
        <taxon>Chlorophyta</taxon>
        <taxon>core chlorophytes</taxon>
        <taxon>Chlorophyceae</taxon>
        <taxon>CS clade</taxon>
        <taxon>Chlamydomonadales</taxon>
        <taxon>Tetrabaenaceae</taxon>
        <taxon>Tetrabaena</taxon>
    </lineage>
</organism>
<dbReference type="Proteomes" id="UP000236333">
    <property type="component" value="Unassembled WGS sequence"/>
</dbReference>
<comment type="caution">
    <text evidence="2">The sequence shown here is derived from an EMBL/GenBank/DDBJ whole genome shotgun (WGS) entry which is preliminary data.</text>
</comment>
<evidence type="ECO:0000313" key="3">
    <source>
        <dbReference type="Proteomes" id="UP000236333"/>
    </source>
</evidence>
<name>A0A2J7ZX04_9CHLO</name>
<sequence length="168" mass="17766">MAFTARRAAGATTSGRTSVRPSPLARGFVTVRAAAAAAPTPCRAAEGLASGPGPAEYAVISIPTGQQLVEEGQWFALSSTAALQASSGSEDGRLRFPAVAVKRVDGEFEKGRPYLANWVVEAEWLIEEQAFEAPRNASGASSRLGKVLVTRISHTEETRRLIEDALRA</sequence>
<feature type="region of interest" description="Disordered" evidence="1">
    <location>
        <begin position="1"/>
        <end position="21"/>
    </location>
</feature>
<feature type="compositionally biased region" description="Low complexity" evidence="1">
    <location>
        <begin position="1"/>
        <end position="18"/>
    </location>
</feature>
<keyword evidence="3" id="KW-1185">Reference proteome</keyword>
<gene>
    <name evidence="2" type="ORF">TSOC_008930</name>
</gene>
<dbReference type="AlphaFoldDB" id="A0A2J7ZX04"/>
<evidence type="ECO:0000313" key="2">
    <source>
        <dbReference type="EMBL" id="PNH04807.1"/>
    </source>
</evidence>
<dbReference type="EMBL" id="PGGS01000358">
    <property type="protein sequence ID" value="PNH04807.1"/>
    <property type="molecule type" value="Genomic_DNA"/>
</dbReference>
<evidence type="ECO:0000256" key="1">
    <source>
        <dbReference type="SAM" id="MobiDB-lite"/>
    </source>
</evidence>
<dbReference type="OrthoDB" id="537259at2759"/>
<proteinExistence type="predicted"/>